<accession>A0A9D4EXN5</accession>
<gene>
    <name evidence="2" type="ORF">DPMN_165472</name>
</gene>
<feature type="compositionally biased region" description="Low complexity" evidence="1">
    <location>
        <begin position="53"/>
        <end position="72"/>
    </location>
</feature>
<comment type="caution">
    <text evidence="2">The sequence shown here is derived from an EMBL/GenBank/DDBJ whole genome shotgun (WGS) entry which is preliminary data.</text>
</comment>
<name>A0A9D4EXN5_DREPO</name>
<feature type="compositionally biased region" description="Basic residues" evidence="1">
    <location>
        <begin position="73"/>
        <end position="85"/>
    </location>
</feature>
<organism evidence="2 3">
    <name type="scientific">Dreissena polymorpha</name>
    <name type="common">Zebra mussel</name>
    <name type="synonym">Mytilus polymorpha</name>
    <dbReference type="NCBI Taxonomy" id="45954"/>
    <lineage>
        <taxon>Eukaryota</taxon>
        <taxon>Metazoa</taxon>
        <taxon>Spiralia</taxon>
        <taxon>Lophotrochozoa</taxon>
        <taxon>Mollusca</taxon>
        <taxon>Bivalvia</taxon>
        <taxon>Autobranchia</taxon>
        <taxon>Heteroconchia</taxon>
        <taxon>Euheterodonta</taxon>
        <taxon>Imparidentia</taxon>
        <taxon>Neoheterodontei</taxon>
        <taxon>Myida</taxon>
        <taxon>Dreissenoidea</taxon>
        <taxon>Dreissenidae</taxon>
        <taxon>Dreissena</taxon>
    </lineage>
</organism>
<dbReference type="AlphaFoldDB" id="A0A9D4EXN5"/>
<sequence>MIGDDNSSVYPQLQEQIPKTGKRHIQLKRSSVNTNQFLNTKDQEASKKKRSEASSTSELETSATEVKQPAAQKQKRKEKKRRKLKNTGVFINEDLTRINLHVLMCIKKKMNDEVQDAWTVNGSIRYKRQSREDHSGSV</sequence>
<feature type="compositionally biased region" description="Polar residues" evidence="1">
    <location>
        <begin position="28"/>
        <end position="40"/>
    </location>
</feature>
<evidence type="ECO:0000256" key="1">
    <source>
        <dbReference type="SAM" id="MobiDB-lite"/>
    </source>
</evidence>
<proteinExistence type="predicted"/>
<dbReference type="Proteomes" id="UP000828390">
    <property type="component" value="Unassembled WGS sequence"/>
</dbReference>
<evidence type="ECO:0000313" key="2">
    <source>
        <dbReference type="EMBL" id="KAH3787348.1"/>
    </source>
</evidence>
<evidence type="ECO:0000313" key="3">
    <source>
        <dbReference type="Proteomes" id="UP000828390"/>
    </source>
</evidence>
<feature type="compositionally biased region" description="Polar residues" evidence="1">
    <location>
        <begin position="1"/>
        <end position="17"/>
    </location>
</feature>
<reference evidence="2" key="2">
    <citation type="submission" date="2020-11" db="EMBL/GenBank/DDBJ databases">
        <authorList>
            <person name="McCartney M.A."/>
            <person name="Auch B."/>
            <person name="Kono T."/>
            <person name="Mallez S."/>
            <person name="Becker A."/>
            <person name="Gohl D.M."/>
            <person name="Silverstein K.A.T."/>
            <person name="Koren S."/>
            <person name="Bechman K.B."/>
            <person name="Herman A."/>
            <person name="Abrahante J.E."/>
            <person name="Garbe J."/>
        </authorList>
    </citation>
    <scope>NUCLEOTIDE SEQUENCE</scope>
    <source>
        <strain evidence="2">Duluth1</strain>
        <tissue evidence="2">Whole animal</tissue>
    </source>
</reference>
<feature type="region of interest" description="Disordered" evidence="1">
    <location>
        <begin position="1"/>
        <end position="87"/>
    </location>
</feature>
<reference evidence="2" key="1">
    <citation type="journal article" date="2019" name="bioRxiv">
        <title>The Genome of the Zebra Mussel, Dreissena polymorpha: A Resource for Invasive Species Research.</title>
        <authorList>
            <person name="McCartney M.A."/>
            <person name="Auch B."/>
            <person name="Kono T."/>
            <person name="Mallez S."/>
            <person name="Zhang Y."/>
            <person name="Obille A."/>
            <person name="Becker A."/>
            <person name="Abrahante J.E."/>
            <person name="Garbe J."/>
            <person name="Badalamenti J.P."/>
            <person name="Herman A."/>
            <person name="Mangelson H."/>
            <person name="Liachko I."/>
            <person name="Sullivan S."/>
            <person name="Sone E.D."/>
            <person name="Koren S."/>
            <person name="Silverstein K.A.T."/>
            <person name="Beckman K.B."/>
            <person name="Gohl D.M."/>
        </authorList>
    </citation>
    <scope>NUCLEOTIDE SEQUENCE</scope>
    <source>
        <strain evidence="2">Duluth1</strain>
        <tissue evidence="2">Whole animal</tissue>
    </source>
</reference>
<protein>
    <submittedName>
        <fullName evidence="2">Uncharacterized protein</fullName>
    </submittedName>
</protein>
<dbReference type="EMBL" id="JAIWYP010000008">
    <property type="protein sequence ID" value="KAH3787348.1"/>
    <property type="molecule type" value="Genomic_DNA"/>
</dbReference>
<keyword evidence="3" id="KW-1185">Reference proteome</keyword>